<comment type="similarity">
    <text evidence="1">Belongs to the terpene cyclase/mutase family.</text>
</comment>
<dbReference type="Pfam" id="PF13243">
    <property type="entry name" value="SQHop_cyclase_C"/>
    <property type="match status" value="1"/>
</dbReference>
<keyword evidence="6" id="KW-1185">Reference proteome</keyword>
<reference evidence="5" key="1">
    <citation type="journal article" date="2023" name="Plant J.">
        <title>The genome of the king protea, Protea cynaroides.</title>
        <authorList>
            <person name="Chang J."/>
            <person name="Duong T.A."/>
            <person name="Schoeman C."/>
            <person name="Ma X."/>
            <person name="Roodt D."/>
            <person name="Barker N."/>
            <person name="Li Z."/>
            <person name="Van de Peer Y."/>
            <person name="Mizrachi E."/>
        </authorList>
    </citation>
    <scope>NUCLEOTIDE SEQUENCE</scope>
    <source>
        <tissue evidence="5">Young leaves</tissue>
    </source>
</reference>
<evidence type="ECO:0000256" key="3">
    <source>
        <dbReference type="ARBA" id="ARBA00023235"/>
    </source>
</evidence>
<gene>
    <name evidence="5" type="ORF">NE237_023252</name>
</gene>
<evidence type="ECO:0000256" key="1">
    <source>
        <dbReference type="ARBA" id="ARBA00009755"/>
    </source>
</evidence>
<dbReference type="InterPro" id="IPR018333">
    <property type="entry name" value="Squalene_cyclase"/>
</dbReference>
<keyword evidence="3" id="KW-0413">Isomerase</keyword>
<evidence type="ECO:0000313" key="6">
    <source>
        <dbReference type="Proteomes" id="UP001141806"/>
    </source>
</evidence>
<dbReference type="SUPFAM" id="SSF48239">
    <property type="entry name" value="Terpenoid cyclases/Protein prenyltransferases"/>
    <property type="match status" value="2"/>
</dbReference>
<feature type="domain" description="Squalene cyclase C-terminal" evidence="4">
    <location>
        <begin position="200"/>
        <end position="378"/>
    </location>
</feature>
<evidence type="ECO:0000256" key="2">
    <source>
        <dbReference type="ARBA" id="ARBA00022737"/>
    </source>
</evidence>
<dbReference type="InterPro" id="IPR032696">
    <property type="entry name" value="SQ_cyclase_C"/>
</dbReference>
<organism evidence="5 6">
    <name type="scientific">Protea cynaroides</name>
    <dbReference type="NCBI Taxonomy" id="273540"/>
    <lineage>
        <taxon>Eukaryota</taxon>
        <taxon>Viridiplantae</taxon>
        <taxon>Streptophyta</taxon>
        <taxon>Embryophyta</taxon>
        <taxon>Tracheophyta</taxon>
        <taxon>Spermatophyta</taxon>
        <taxon>Magnoliopsida</taxon>
        <taxon>Proteales</taxon>
        <taxon>Proteaceae</taxon>
        <taxon>Protea</taxon>
    </lineage>
</organism>
<dbReference type="InterPro" id="IPR008930">
    <property type="entry name" value="Terpenoid_cyclase/PrenylTrfase"/>
</dbReference>
<dbReference type="OrthoDB" id="21502at2759"/>
<dbReference type="GO" id="GO:0005811">
    <property type="term" value="C:lipid droplet"/>
    <property type="evidence" value="ECO:0007669"/>
    <property type="project" value="InterPro"/>
</dbReference>
<protein>
    <recommendedName>
        <fullName evidence="4">Squalene cyclase C-terminal domain-containing protein</fullName>
    </recommendedName>
</protein>
<dbReference type="EMBL" id="JAMYWD010000008">
    <property type="protein sequence ID" value="KAJ4963313.1"/>
    <property type="molecule type" value="Genomic_DNA"/>
</dbReference>
<dbReference type="GO" id="GO:0016866">
    <property type="term" value="F:intramolecular transferase activity"/>
    <property type="evidence" value="ECO:0007669"/>
    <property type="project" value="InterPro"/>
</dbReference>
<evidence type="ECO:0000259" key="4">
    <source>
        <dbReference type="Pfam" id="PF13243"/>
    </source>
</evidence>
<dbReference type="PROSITE" id="PS01074">
    <property type="entry name" value="TERPENE_SYNTHASES"/>
    <property type="match status" value="1"/>
</dbReference>
<evidence type="ECO:0000313" key="5">
    <source>
        <dbReference type="EMBL" id="KAJ4963313.1"/>
    </source>
</evidence>
<dbReference type="PANTHER" id="PTHR11764:SF58">
    <property type="entry name" value="BETA-AMYRIN SYNTHASE-RELATED"/>
    <property type="match status" value="1"/>
</dbReference>
<comment type="caution">
    <text evidence="5">The sequence shown here is derived from an EMBL/GenBank/DDBJ whole genome shotgun (WGS) entry which is preliminary data.</text>
</comment>
<dbReference type="GO" id="GO:0016104">
    <property type="term" value="P:triterpenoid biosynthetic process"/>
    <property type="evidence" value="ECO:0007669"/>
    <property type="project" value="InterPro"/>
</dbReference>
<dbReference type="InterPro" id="IPR002365">
    <property type="entry name" value="Terpene_synthase_CS"/>
</dbReference>
<dbReference type="Gene3D" id="1.50.10.20">
    <property type="match status" value="1"/>
</dbReference>
<dbReference type="AlphaFoldDB" id="A0A9Q0HBV1"/>
<accession>A0A9Q0HBV1</accession>
<proteinExistence type="inferred from homology"/>
<name>A0A9Q0HBV1_9MAGN</name>
<dbReference type="Proteomes" id="UP001141806">
    <property type="component" value="Unassembled WGS sequence"/>
</dbReference>
<keyword evidence="2" id="KW-0677">Repeat</keyword>
<sequence length="448" mass="50264">MQLTKENGFVQEIPIVKIGADEEITNEVATQAKKRSIRFYSALQANDGHWPAENTGPLFFLPPLLREELYLQPYHEINWKKARHMCAKVLCMLACWVEDPNGEAFKYHLARIPNIIWVAEDGMKIQGSGSQQWDTGFSVQAMLASNLMDEIGPTLRKAHDYIKKSQVSDCTAEGLKVTLLLSLMPPEIVGKALEPHRLYDAVNIILYLQSEKGGLSAWEPARAASWLELLNPTDFFEDTFIEHEYVECTGSAIQDLVLFKKLYPGHREKDINKFTEKALPFVQQTQMPDGSWYGNWGVCFTYGAWFALGGLAAAGKTYNNCPAVRRGCQFLLSKQQESGCWGESYLSCSNKEYVPLEGGQSNLVQTAWAMMALLHAGQDFYFLVQSWKEDRKRTGSTNKGEKIDETMGTIKIKSGHNCQDLNTLCRKDCSGGGKGFIIVANAICHYGI</sequence>
<dbReference type="PANTHER" id="PTHR11764">
    <property type="entry name" value="TERPENE CYCLASE/MUTASE FAMILY MEMBER"/>
    <property type="match status" value="1"/>
</dbReference>